<evidence type="ECO:0000313" key="1">
    <source>
        <dbReference type="EMBL" id="SOC20342.1"/>
    </source>
</evidence>
<protein>
    <submittedName>
        <fullName evidence="1">Uncharacterized protein</fullName>
    </submittedName>
</protein>
<accession>A0A285TE77</accession>
<dbReference type="Proteomes" id="UP000219068">
    <property type="component" value="Unassembled WGS sequence"/>
</dbReference>
<evidence type="ECO:0000313" key="2">
    <source>
        <dbReference type="Proteomes" id="UP000219068"/>
    </source>
</evidence>
<organism evidence="1 2">
    <name type="scientific">Thalassospira xiamenensis</name>
    <dbReference type="NCBI Taxonomy" id="220697"/>
    <lineage>
        <taxon>Bacteria</taxon>
        <taxon>Pseudomonadati</taxon>
        <taxon>Pseudomonadota</taxon>
        <taxon>Alphaproteobacteria</taxon>
        <taxon>Rhodospirillales</taxon>
        <taxon>Thalassospiraceae</taxon>
        <taxon>Thalassospira</taxon>
    </lineage>
</organism>
<reference evidence="1 2" key="1">
    <citation type="submission" date="2017-08" db="EMBL/GenBank/DDBJ databases">
        <authorList>
            <person name="de Groot N.N."/>
        </authorList>
    </citation>
    <scope>NUCLEOTIDE SEQUENCE [LARGE SCALE GENOMIC DNA]</scope>
    <source>
        <strain evidence="1 2">USBA 78</strain>
    </source>
</reference>
<sequence length="109" mass="11273">MAGGGSIELWPVNGRKVGPRAPGVCLNLGGCGKVPPLPKVTGARREAEGRLLGRLAKARGLSGIPLVAARPPLPNVTGVGPKAVCCEGRLMPEVYPGFVGCRKCRHGRK</sequence>
<dbReference type="AlphaFoldDB" id="A0A285TE77"/>
<dbReference type="EMBL" id="OBMM01000003">
    <property type="protein sequence ID" value="SOC20342.1"/>
    <property type="molecule type" value="Genomic_DNA"/>
</dbReference>
<gene>
    <name evidence="1" type="ORF">SAMN05428964_10358</name>
</gene>
<name>A0A285TE77_9PROT</name>
<proteinExistence type="predicted"/>